<evidence type="ECO:0000259" key="10">
    <source>
        <dbReference type="PROSITE" id="PS51352"/>
    </source>
</evidence>
<gene>
    <name evidence="11" type="primary">trxA</name>
    <name evidence="11" type="ORF">FHQ18_10095</name>
</gene>
<dbReference type="CDD" id="cd02947">
    <property type="entry name" value="TRX_family"/>
    <property type="match status" value="1"/>
</dbReference>
<dbReference type="AlphaFoldDB" id="A0A5A8F150"/>
<evidence type="ECO:0000256" key="4">
    <source>
        <dbReference type="ARBA" id="ARBA00023157"/>
    </source>
</evidence>
<evidence type="ECO:0000256" key="6">
    <source>
        <dbReference type="NCBIfam" id="TIGR01068"/>
    </source>
</evidence>
<accession>A0A5A8F150</accession>
<keyword evidence="2" id="KW-0813">Transport</keyword>
<evidence type="ECO:0000256" key="3">
    <source>
        <dbReference type="ARBA" id="ARBA00022982"/>
    </source>
</evidence>
<dbReference type="NCBIfam" id="TIGR01068">
    <property type="entry name" value="thioredoxin"/>
    <property type="match status" value="1"/>
</dbReference>
<dbReference type="FunFam" id="3.40.30.10:FF:000001">
    <property type="entry name" value="Thioredoxin"/>
    <property type="match status" value="1"/>
</dbReference>
<feature type="site" description="Contributes to redox potential value" evidence="8">
    <location>
        <position position="32"/>
    </location>
</feature>
<sequence length="105" mass="11739">MALNFTEENFQKEVLESDIPVLVDFWAVWCGPCKMLAPTIDQLATELEGKVKVGKVNVDENQSLAARYGIMSIPTVMIFKDGKVVEQFIGVQPKGVYLDALNKYL</sequence>
<feature type="domain" description="Thioredoxin" evidence="10">
    <location>
        <begin position="1"/>
        <end position="105"/>
    </location>
</feature>
<dbReference type="SUPFAM" id="SSF52833">
    <property type="entry name" value="Thioredoxin-like"/>
    <property type="match status" value="1"/>
</dbReference>
<evidence type="ECO:0000256" key="8">
    <source>
        <dbReference type="PIRSR" id="PIRSR000077-1"/>
    </source>
</evidence>
<evidence type="ECO:0000256" key="9">
    <source>
        <dbReference type="PIRSR" id="PIRSR000077-4"/>
    </source>
</evidence>
<dbReference type="PIRSF" id="PIRSF000077">
    <property type="entry name" value="Thioredoxin"/>
    <property type="match status" value="1"/>
</dbReference>
<dbReference type="EMBL" id="VFJB01000008">
    <property type="protein sequence ID" value="KAA0257389.1"/>
    <property type="molecule type" value="Genomic_DNA"/>
</dbReference>
<evidence type="ECO:0000256" key="7">
    <source>
        <dbReference type="PIRNR" id="PIRNR000077"/>
    </source>
</evidence>
<organism evidence="11 12">
    <name type="scientific">Deferribacter autotrophicus</name>
    <dbReference type="NCBI Taxonomy" id="500465"/>
    <lineage>
        <taxon>Bacteria</taxon>
        <taxon>Pseudomonadati</taxon>
        <taxon>Deferribacterota</taxon>
        <taxon>Deferribacteres</taxon>
        <taxon>Deferribacterales</taxon>
        <taxon>Deferribacteraceae</taxon>
        <taxon>Deferribacter</taxon>
    </lineage>
</organism>
<dbReference type="PROSITE" id="PS51352">
    <property type="entry name" value="THIOREDOXIN_2"/>
    <property type="match status" value="1"/>
</dbReference>
<evidence type="ECO:0000256" key="1">
    <source>
        <dbReference type="ARBA" id="ARBA00008987"/>
    </source>
</evidence>
<dbReference type="GO" id="GO:0005737">
    <property type="term" value="C:cytoplasm"/>
    <property type="evidence" value="ECO:0007669"/>
    <property type="project" value="TreeGrafter"/>
</dbReference>
<evidence type="ECO:0000256" key="5">
    <source>
        <dbReference type="ARBA" id="ARBA00023284"/>
    </source>
</evidence>
<dbReference type="PANTHER" id="PTHR45663:SF11">
    <property type="entry name" value="GEO12009P1"/>
    <property type="match status" value="1"/>
</dbReference>
<feature type="active site" description="Nucleophile" evidence="8">
    <location>
        <position position="33"/>
    </location>
</feature>
<dbReference type="InterPro" id="IPR013766">
    <property type="entry name" value="Thioredoxin_domain"/>
</dbReference>
<dbReference type="PANTHER" id="PTHR45663">
    <property type="entry name" value="GEO12009P1"/>
    <property type="match status" value="1"/>
</dbReference>
<feature type="active site" description="Nucleophile" evidence="8">
    <location>
        <position position="30"/>
    </location>
</feature>
<protein>
    <recommendedName>
        <fullName evidence="6 7">Thioredoxin</fullName>
    </recommendedName>
</protein>
<evidence type="ECO:0000313" key="11">
    <source>
        <dbReference type="EMBL" id="KAA0257389.1"/>
    </source>
</evidence>
<dbReference type="Gene3D" id="3.40.30.10">
    <property type="entry name" value="Glutaredoxin"/>
    <property type="match status" value="1"/>
</dbReference>
<dbReference type="RefSeq" id="WP_149267062.1">
    <property type="nucleotide sequence ID" value="NZ_VFJB01000008.1"/>
</dbReference>
<dbReference type="OrthoDB" id="9790390at2"/>
<keyword evidence="5 9" id="KW-0676">Redox-active center</keyword>
<feature type="disulfide bond" description="Redox-active" evidence="9">
    <location>
        <begin position="30"/>
        <end position="33"/>
    </location>
</feature>
<dbReference type="PRINTS" id="PR00421">
    <property type="entry name" value="THIOREDOXIN"/>
</dbReference>
<evidence type="ECO:0000313" key="12">
    <source>
        <dbReference type="Proteomes" id="UP000322876"/>
    </source>
</evidence>
<comment type="caution">
    <text evidence="11">The sequence shown here is derived from an EMBL/GenBank/DDBJ whole genome shotgun (WGS) entry which is preliminary data.</text>
</comment>
<feature type="site" description="Deprotonates C-terminal active site Cys" evidence="8">
    <location>
        <position position="24"/>
    </location>
</feature>
<evidence type="ECO:0000256" key="2">
    <source>
        <dbReference type="ARBA" id="ARBA00022448"/>
    </source>
</evidence>
<dbReference type="InterPro" id="IPR036249">
    <property type="entry name" value="Thioredoxin-like_sf"/>
</dbReference>
<dbReference type="InterPro" id="IPR017937">
    <property type="entry name" value="Thioredoxin_CS"/>
</dbReference>
<dbReference type="InterPro" id="IPR005746">
    <property type="entry name" value="Thioredoxin"/>
</dbReference>
<keyword evidence="3" id="KW-0249">Electron transport</keyword>
<name>A0A5A8F150_9BACT</name>
<reference evidence="11 12" key="1">
    <citation type="submission" date="2019-06" db="EMBL/GenBank/DDBJ databases">
        <title>Genomic insights into carbon and energy metabolism of Deferribacter autotrophicus revealed new metabolic traits in the phylum Deferribacteres.</title>
        <authorList>
            <person name="Slobodkin A.I."/>
            <person name="Slobodkina G.B."/>
            <person name="Allioux M."/>
            <person name="Alain K."/>
            <person name="Jebbar M."/>
            <person name="Shadrin V."/>
            <person name="Kublanov I.V."/>
            <person name="Toshchakov S.V."/>
            <person name="Bonch-Osmolovskaya E.A."/>
        </authorList>
    </citation>
    <scope>NUCLEOTIDE SEQUENCE [LARGE SCALE GENOMIC DNA]</scope>
    <source>
        <strain evidence="11 12">SL50</strain>
    </source>
</reference>
<dbReference type="Pfam" id="PF00085">
    <property type="entry name" value="Thioredoxin"/>
    <property type="match status" value="1"/>
</dbReference>
<comment type="similarity">
    <text evidence="1 7">Belongs to the thioredoxin family.</text>
</comment>
<keyword evidence="4 9" id="KW-1015">Disulfide bond</keyword>
<proteinExistence type="inferred from homology"/>
<dbReference type="Proteomes" id="UP000322876">
    <property type="component" value="Unassembled WGS sequence"/>
</dbReference>
<feature type="site" description="Contributes to redox potential value" evidence="8">
    <location>
        <position position="31"/>
    </location>
</feature>
<keyword evidence="12" id="KW-1185">Reference proteome</keyword>
<dbReference type="GO" id="GO:0015035">
    <property type="term" value="F:protein-disulfide reductase activity"/>
    <property type="evidence" value="ECO:0007669"/>
    <property type="project" value="UniProtKB-UniRule"/>
</dbReference>
<dbReference type="PROSITE" id="PS00194">
    <property type="entry name" value="THIOREDOXIN_1"/>
    <property type="match status" value="1"/>
</dbReference>